<dbReference type="EMBL" id="JAGFBS010000019">
    <property type="protein sequence ID" value="KAG6374015.1"/>
    <property type="molecule type" value="Genomic_DNA"/>
</dbReference>
<dbReference type="AlphaFoldDB" id="A0A8I3A8Y8"/>
<gene>
    <name evidence="1" type="ORF">JVT61DRAFT_4651</name>
</gene>
<evidence type="ECO:0000313" key="2">
    <source>
        <dbReference type="Proteomes" id="UP000683000"/>
    </source>
</evidence>
<evidence type="ECO:0000313" key="1">
    <source>
        <dbReference type="EMBL" id="KAG6374015.1"/>
    </source>
</evidence>
<dbReference type="Proteomes" id="UP000683000">
    <property type="component" value="Unassembled WGS sequence"/>
</dbReference>
<keyword evidence="2" id="KW-1185">Reference proteome</keyword>
<reference evidence="1" key="1">
    <citation type="submission" date="2021-03" db="EMBL/GenBank/DDBJ databases">
        <title>Evolutionary innovations through gain and loss of genes in the ectomycorrhizal Boletales.</title>
        <authorList>
            <person name="Wu G."/>
            <person name="Miyauchi S."/>
            <person name="Morin E."/>
            <person name="Yang Z.-L."/>
            <person name="Xu J."/>
            <person name="Martin F.M."/>
        </authorList>
    </citation>
    <scope>NUCLEOTIDE SEQUENCE</scope>
    <source>
        <strain evidence="1">BR01</strain>
    </source>
</reference>
<comment type="caution">
    <text evidence="1">The sequence shown here is derived from an EMBL/GenBank/DDBJ whole genome shotgun (WGS) entry which is preliminary data.</text>
</comment>
<sequence>MAGLPINETNTQSDIEDIAPNSLLPSTTMTRKEAIAIADEKLLAELGYKQEFKRAFTPLEVIRSFLAVLTD</sequence>
<organism evidence="1 2">
    <name type="scientific">Boletus reticuloceps</name>
    <dbReference type="NCBI Taxonomy" id="495285"/>
    <lineage>
        <taxon>Eukaryota</taxon>
        <taxon>Fungi</taxon>
        <taxon>Dikarya</taxon>
        <taxon>Basidiomycota</taxon>
        <taxon>Agaricomycotina</taxon>
        <taxon>Agaricomycetes</taxon>
        <taxon>Agaricomycetidae</taxon>
        <taxon>Boletales</taxon>
        <taxon>Boletineae</taxon>
        <taxon>Boletaceae</taxon>
        <taxon>Boletoideae</taxon>
        <taxon>Boletus</taxon>
    </lineage>
</organism>
<dbReference type="OrthoDB" id="4476201at2759"/>
<proteinExistence type="predicted"/>
<protein>
    <submittedName>
        <fullName evidence="1">Uncharacterized protein</fullName>
    </submittedName>
</protein>
<name>A0A8I3A8Y8_9AGAM</name>
<accession>A0A8I3A8Y8</accession>